<keyword evidence="2" id="KW-0342">GTP-binding</keyword>
<evidence type="ECO:0000256" key="2">
    <source>
        <dbReference type="ARBA" id="ARBA00023134"/>
    </source>
</evidence>
<dbReference type="Proteomes" id="UP000023152">
    <property type="component" value="Unassembled WGS sequence"/>
</dbReference>
<dbReference type="EMBL" id="ASPP01043003">
    <property type="protein sequence ID" value="ETN99759.1"/>
    <property type="molecule type" value="Genomic_DNA"/>
</dbReference>
<evidence type="ECO:0000313" key="4">
    <source>
        <dbReference type="EMBL" id="ETN99759.1"/>
    </source>
</evidence>
<dbReference type="Gene3D" id="2.40.30.10">
    <property type="entry name" value="Translation factors"/>
    <property type="match status" value="1"/>
</dbReference>
<reference evidence="4 5" key="1">
    <citation type="journal article" date="2013" name="Curr. Biol.">
        <title>The Genome of the Foraminiferan Reticulomyxa filosa.</title>
        <authorList>
            <person name="Glockner G."/>
            <person name="Hulsmann N."/>
            <person name="Schleicher M."/>
            <person name="Noegel A.A."/>
            <person name="Eichinger L."/>
            <person name="Gallinger C."/>
            <person name="Pawlowski J."/>
            <person name="Sierra R."/>
            <person name="Euteneuer U."/>
            <person name="Pillet L."/>
            <person name="Moustafa A."/>
            <person name="Platzer M."/>
            <person name="Groth M."/>
            <person name="Szafranski K."/>
            <person name="Schliwa M."/>
        </authorList>
    </citation>
    <scope>NUCLEOTIDE SEQUENCE [LARGE SCALE GENOMIC DNA]</scope>
</reference>
<keyword evidence="1" id="KW-0547">Nucleotide-binding</keyword>
<dbReference type="OrthoDB" id="5570111at2759"/>
<dbReference type="OMA" id="RMSENMP"/>
<evidence type="ECO:0000256" key="1">
    <source>
        <dbReference type="ARBA" id="ARBA00022741"/>
    </source>
</evidence>
<dbReference type="PANTHER" id="PTHR23115">
    <property type="entry name" value="TRANSLATION FACTOR"/>
    <property type="match status" value="1"/>
</dbReference>
<dbReference type="GO" id="GO:0005525">
    <property type="term" value="F:GTP binding"/>
    <property type="evidence" value="ECO:0007669"/>
    <property type="project" value="UniProtKB-KW"/>
</dbReference>
<comment type="caution">
    <text evidence="4">The sequence shown here is derived from an EMBL/GenBank/DDBJ whole genome shotgun (WGS) entry which is preliminary data.</text>
</comment>
<dbReference type="InterPro" id="IPR004161">
    <property type="entry name" value="EFTu-like_2"/>
</dbReference>
<evidence type="ECO:0000259" key="3">
    <source>
        <dbReference type="Pfam" id="PF03144"/>
    </source>
</evidence>
<gene>
    <name evidence="4" type="ORF">RFI_37708</name>
</gene>
<feature type="domain" description="Translation elongation factor EFTu-like" evidence="3">
    <location>
        <begin position="107"/>
        <end position="166"/>
    </location>
</feature>
<dbReference type="SUPFAM" id="SSF52540">
    <property type="entry name" value="P-loop containing nucleoside triphosphate hydrolases"/>
    <property type="match status" value="1"/>
</dbReference>
<evidence type="ECO:0000313" key="5">
    <source>
        <dbReference type="Proteomes" id="UP000023152"/>
    </source>
</evidence>
<dbReference type="InterPro" id="IPR009000">
    <property type="entry name" value="Transl_B-barrel_sf"/>
</dbReference>
<proteinExistence type="predicted"/>
<name>X6LGA4_RETFI</name>
<dbReference type="SUPFAM" id="SSF50447">
    <property type="entry name" value="Translation proteins"/>
    <property type="match status" value="1"/>
</dbReference>
<dbReference type="InterPro" id="IPR027417">
    <property type="entry name" value="P-loop_NTPase"/>
</dbReference>
<accession>X6LGA4</accession>
<organism evidence="4 5">
    <name type="scientific">Reticulomyxa filosa</name>
    <dbReference type="NCBI Taxonomy" id="46433"/>
    <lineage>
        <taxon>Eukaryota</taxon>
        <taxon>Sar</taxon>
        <taxon>Rhizaria</taxon>
        <taxon>Retaria</taxon>
        <taxon>Foraminifera</taxon>
        <taxon>Monothalamids</taxon>
        <taxon>Reticulomyxidae</taxon>
        <taxon>Reticulomyxa</taxon>
    </lineage>
</organism>
<dbReference type="GO" id="GO:0006412">
    <property type="term" value="P:translation"/>
    <property type="evidence" value="ECO:0007669"/>
    <property type="project" value="UniProtKB-KW"/>
</dbReference>
<sequence length="172" mass="19354">MDDPSVNYDQDRFEEIKSEVEKMLTKIGYKTKKIPFIPISGLKGENSKRMSENMPWWKEFSVQIEKDTITGVTLMDALDKTVSQPKRSTKKPFRMSVGGVYNIRGVGDVIAGRIEQGIITPGVPVRFYPTNVTGKVFSIELYSKTVDKAEAGDRVGIHVKDLKKENMPHTGD</sequence>
<dbReference type="InterPro" id="IPR050100">
    <property type="entry name" value="TRAFAC_GTPase_members"/>
</dbReference>
<dbReference type="Pfam" id="PF03144">
    <property type="entry name" value="GTP_EFTU_D2"/>
    <property type="match status" value="1"/>
</dbReference>
<dbReference type="AlphaFoldDB" id="X6LGA4"/>
<keyword evidence="5" id="KW-1185">Reference proteome</keyword>
<feature type="non-terminal residue" evidence="4">
    <location>
        <position position="172"/>
    </location>
</feature>
<dbReference type="Gene3D" id="3.40.50.300">
    <property type="entry name" value="P-loop containing nucleotide triphosphate hydrolases"/>
    <property type="match status" value="1"/>
</dbReference>
<protein>
    <recommendedName>
        <fullName evidence="3">Translation elongation factor EFTu-like domain-containing protein</fullName>
    </recommendedName>
</protein>